<dbReference type="Pfam" id="PF01183">
    <property type="entry name" value="Glyco_hydro_25"/>
    <property type="match status" value="1"/>
</dbReference>
<dbReference type="EMBL" id="AYZM01000045">
    <property type="protein sequence ID" value="KRN26134.1"/>
    <property type="molecule type" value="Genomic_DNA"/>
</dbReference>
<comment type="similarity">
    <text evidence="1">Belongs to the glycosyl hydrolase 25 family.</text>
</comment>
<dbReference type="GO" id="GO:0016998">
    <property type="term" value="P:cell wall macromolecule catabolic process"/>
    <property type="evidence" value="ECO:0007669"/>
    <property type="project" value="InterPro"/>
</dbReference>
<keyword evidence="3" id="KW-0326">Glycosidase</keyword>
<dbReference type="STRING" id="1423804.FD14_GL003033"/>
<evidence type="ECO:0000256" key="3">
    <source>
        <dbReference type="ARBA" id="ARBA00023295"/>
    </source>
</evidence>
<dbReference type="PROSITE" id="PS51904">
    <property type="entry name" value="GLYCOSYL_HYDROL_F25_2"/>
    <property type="match status" value="1"/>
</dbReference>
<protein>
    <submittedName>
        <fullName evidence="5">Lysozyme</fullName>
    </submittedName>
</protein>
<dbReference type="GO" id="GO:0003796">
    <property type="term" value="F:lysozyme activity"/>
    <property type="evidence" value="ECO:0007669"/>
    <property type="project" value="InterPro"/>
</dbReference>
<evidence type="ECO:0000313" key="5">
    <source>
        <dbReference type="EMBL" id="KRN26134.1"/>
    </source>
</evidence>
<comment type="caution">
    <text evidence="5">The sequence shown here is derived from an EMBL/GenBank/DDBJ whole genome shotgun (WGS) entry which is preliminary data.</text>
</comment>
<dbReference type="SUPFAM" id="SSF51445">
    <property type="entry name" value="(Trans)glycosidases"/>
    <property type="match status" value="1"/>
</dbReference>
<dbReference type="Gene3D" id="3.20.20.80">
    <property type="entry name" value="Glycosidases"/>
    <property type="match status" value="1"/>
</dbReference>
<feature type="region of interest" description="Disordered" evidence="4">
    <location>
        <begin position="273"/>
        <end position="306"/>
    </location>
</feature>
<sequence>MLHLHQYFDVEMTRLVSTGHFVYPLTMIIGEQIMMKISKPLLLGALTVGAVFLSTSNGAQASLTPSSSQPRTDMVDLSSWQANLSSSDYQTMADAGVKAVAIKASEGTTYTNGILAKQVQYAQNAGLAVNYYHFARFTTTAEAQAEAQTFIKAVQSVTDAKNMVMVVDFEASNFQNLSKATNNQNLAAFDETLAAAGYQKTDLYTMASWIGRYIDTNASNKGWLAQWPSNPSGDAYPSANAWQWASDYRFSGESQDLDVSQLNNDFYLNGASTATSTPSSNASTPSTSSQASGSDAGSTETPTTTIVKVPTTTSTYSKARSDSVKLIWRAKMGRHAYHTTSGARYSKHLGTRYASMSNLPNTTWYTNYHEKLYNKKKGTSAIYYHIVSGNGKHAGWIWRGYLHAGVNPNA</sequence>
<dbReference type="GO" id="GO:0009253">
    <property type="term" value="P:peptidoglycan catabolic process"/>
    <property type="evidence" value="ECO:0007669"/>
    <property type="project" value="InterPro"/>
</dbReference>
<dbReference type="GO" id="GO:0016052">
    <property type="term" value="P:carbohydrate catabolic process"/>
    <property type="evidence" value="ECO:0007669"/>
    <property type="project" value="TreeGrafter"/>
</dbReference>
<dbReference type="Proteomes" id="UP000051442">
    <property type="component" value="Unassembled WGS sequence"/>
</dbReference>
<dbReference type="AlphaFoldDB" id="A0A0R2FEW1"/>
<keyword evidence="2" id="KW-0378">Hydrolase</keyword>
<proteinExistence type="inferred from homology"/>
<evidence type="ECO:0000256" key="4">
    <source>
        <dbReference type="SAM" id="MobiDB-lite"/>
    </source>
</evidence>
<evidence type="ECO:0000256" key="1">
    <source>
        <dbReference type="ARBA" id="ARBA00010646"/>
    </source>
</evidence>
<dbReference type="InterPro" id="IPR017853">
    <property type="entry name" value="GH"/>
</dbReference>
<dbReference type="InterPro" id="IPR002053">
    <property type="entry name" value="Glyco_hydro_25"/>
</dbReference>
<dbReference type="PANTHER" id="PTHR34135">
    <property type="entry name" value="LYSOZYME"/>
    <property type="match status" value="1"/>
</dbReference>
<organism evidence="5 6">
    <name type="scientific">Secundilactobacillus similis DSM 23365 = JCM 2765</name>
    <dbReference type="NCBI Taxonomy" id="1423804"/>
    <lineage>
        <taxon>Bacteria</taxon>
        <taxon>Bacillati</taxon>
        <taxon>Bacillota</taxon>
        <taxon>Bacilli</taxon>
        <taxon>Lactobacillales</taxon>
        <taxon>Lactobacillaceae</taxon>
        <taxon>Secundilactobacillus</taxon>
    </lineage>
</organism>
<reference evidence="5 6" key="1">
    <citation type="journal article" date="2015" name="Genome Announc.">
        <title>Expanding the biotechnology potential of lactobacilli through comparative genomics of 213 strains and associated genera.</title>
        <authorList>
            <person name="Sun Z."/>
            <person name="Harris H.M."/>
            <person name="McCann A."/>
            <person name="Guo C."/>
            <person name="Argimon S."/>
            <person name="Zhang W."/>
            <person name="Yang X."/>
            <person name="Jeffery I.B."/>
            <person name="Cooney J.C."/>
            <person name="Kagawa T.F."/>
            <person name="Liu W."/>
            <person name="Song Y."/>
            <person name="Salvetti E."/>
            <person name="Wrobel A."/>
            <person name="Rasinkangas P."/>
            <person name="Parkhill J."/>
            <person name="Rea M.C."/>
            <person name="O'Sullivan O."/>
            <person name="Ritari J."/>
            <person name="Douillard F.P."/>
            <person name="Paul Ross R."/>
            <person name="Yang R."/>
            <person name="Briner A.E."/>
            <person name="Felis G.E."/>
            <person name="de Vos W.M."/>
            <person name="Barrangou R."/>
            <person name="Klaenhammer T.R."/>
            <person name="Caufield P.W."/>
            <person name="Cui Y."/>
            <person name="Zhang H."/>
            <person name="O'Toole P.W."/>
        </authorList>
    </citation>
    <scope>NUCLEOTIDE SEQUENCE [LARGE SCALE GENOMIC DNA]</scope>
    <source>
        <strain evidence="5 6">DSM 23365</strain>
    </source>
</reference>
<dbReference type="SMART" id="SM00641">
    <property type="entry name" value="Glyco_25"/>
    <property type="match status" value="1"/>
</dbReference>
<keyword evidence="6" id="KW-1185">Reference proteome</keyword>
<dbReference type="InterPro" id="IPR018077">
    <property type="entry name" value="Glyco_hydro_fam25_subgr"/>
</dbReference>
<evidence type="ECO:0000256" key="2">
    <source>
        <dbReference type="ARBA" id="ARBA00022801"/>
    </source>
</evidence>
<evidence type="ECO:0000313" key="6">
    <source>
        <dbReference type="Proteomes" id="UP000051442"/>
    </source>
</evidence>
<accession>A0A0R2FEW1</accession>
<gene>
    <name evidence="5" type="ORF">FD14_GL003033</name>
</gene>
<dbReference type="PANTHER" id="PTHR34135:SF2">
    <property type="entry name" value="LYSOZYME"/>
    <property type="match status" value="1"/>
</dbReference>
<name>A0A0R2FEW1_9LACO</name>
<dbReference type="PATRIC" id="fig|1423804.4.peg.3266"/>